<comment type="subcellular location">
    <subcellularLocation>
        <location evidence="1">Periplasm</location>
    </subcellularLocation>
</comment>
<dbReference type="InterPro" id="IPR006059">
    <property type="entry name" value="SBP"/>
</dbReference>
<evidence type="ECO:0000256" key="6">
    <source>
        <dbReference type="ARBA" id="ARBA00023139"/>
    </source>
</evidence>
<sequence>MVVLLITFLSLLLITTSFGQKTITIRYGVWMSEQIDGIKAQISAFEKKYPNIKVKLEHVPWEEYWTKLQTMIAGGDCWDVFTMDNGFYLKDYVAKKTIVDITSFIEKDKIDLSVYPSGILKLHNINGRYYSLPRDYDTIAMYFNKKAFDELKLKYPDTNWTWEDVKKAAEKLTKKDAKGSVVRYGITADGGALAVSQGFLFPLILSLGGSLVDKEGKVVLDTPPAVEALSFTKELTENGFAPKPGVTSEDLFIAGRSAMNFGGSWMLGYYAQNIKAFNFGVVMLPKSKLGKRATISDSLGNVIWSKTKNLDAAWTFVKWMAGKGAAKILGKTGTVIPAYKDADKLWVQGFKKFGKEKDARVFIDSVKFTNPWPQTEGASEWFDRWETYYIVEFISGRLPVEDGLRQAVQEINDIIIKAKEE</sequence>
<protein>
    <submittedName>
        <fullName evidence="8">Sugar ABC transporter substrate-binding protein</fullName>
    </submittedName>
</protein>
<keyword evidence="3" id="KW-1003">Cell membrane</keyword>
<proteinExistence type="inferred from homology"/>
<dbReference type="PANTHER" id="PTHR43649:SF33">
    <property type="entry name" value="POLYGALACTURONAN_RHAMNOGALACTURONAN-BINDING PROTEIN YTCQ"/>
    <property type="match status" value="1"/>
</dbReference>
<keyword evidence="7" id="KW-0449">Lipoprotein</keyword>
<dbReference type="SUPFAM" id="SSF53850">
    <property type="entry name" value="Periplasmic binding protein-like II"/>
    <property type="match status" value="1"/>
</dbReference>
<reference evidence="8" key="1">
    <citation type="journal article" date="2020" name="mSystems">
        <title>Genome- and Community-Level Interaction Insights into Carbon Utilization and Element Cycling Functions of Hydrothermarchaeota in Hydrothermal Sediment.</title>
        <authorList>
            <person name="Zhou Z."/>
            <person name="Liu Y."/>
            <person name="Xu W."/>
            <person name="Pan J."/>
            <person name="Luo Z.H."/>
            <person name="Li M."/>
        </authorList>
    </citation>
    <scope>NUCLEOTIDE SEQUENCE [LARGE SCALE GENOMIC DNA]</scope>
    <source>
        <strain evidence="8">SpSt-81</strain>
    </source>
</reference>
<dbReference type="Pfam" id="PF01547">
    <property type="entry name" value="SBP_bac_1"/>
    <property type="match status" value="1"/>
</dbReference>
<evidence type="ECO:0000256" key="1">
    <source>
        <dbReference type="ARBA" id="ARBA00004418"/>
    </source>
</evidence>
<gene>
    <name evidence="8" type="ORF">ENW00_07660</name>
</gene>
<organism evidence="8">
    <name type="scientific">Dictyoglomus thermophilum</name>
    <dbReference type="NCBI Taxonomy" id="14"/>
    <lineage>
        <taxon>Bacteria</taxon>
        <taxon>Pseudomonadati</taxon>
        <taxon>Dictyoglomota</taxon>
        <taxon>Dictyoglomia</taxon>
        <taxon>Dictyoglomales</taxon>
        <taxon>Dictyoglomaceae</taxon>
        <taxon>Dictyoglomus</taxon>
    </lineage>
</organism>
<accession>A0A7C3RW79</accession>
<dbReference type="CDD" id="cd13585">
    <property type="entry name" value="PBP2_TMBP_like"/>
    <property type="match status" value="1"/>
</dbReference>
<dbReference type="PANTHER" id="PTHR43649">
    <property type="entry name" value="ARABINOSE-BINDING PROTEIN-RELATED"/>
    <property type="match status" value="1"/>
</dbReference>
<evidence type="ECO:0000313" key="8">
    <source>
        <dbReference type="EMBL" id="HFX14001.1"/>
    </source>
</evidence>
<evidence type="ECO:0000256" key="2">
    <source>
        <dbReference type="ARBA" id="ARBA00008520"/>
    </source>
</evidence>
<evidence type="ECO:0000256" key="5">
    <source>
        <dbReference type="ARBA" id="ARBA00023136"/>
    </source>
</evidence>
<evidence type="ECO:0000256" key="3">
    <source>
        <dbReference type="ARBA" id="ARBA00022475"/>
    </source>
</evidence>
<evidence type="ECO:0000256" key="4">
    <source>
        <dbReference type="ARBA" id="ARBA00022729"/>
    </source>
</evidence>
<keyword evidence="6" id="KW-0564">Palmitate</keyword>
<keyword evidence="5" id="KW-0472">Membrane</keyword>
<evidence type="ECO:0000256" key="7">
    <source>
        <dbReference type="ARBA" id="ARBA00023288"/>
    </source>
</evidence>
<comment type="caution">
    <text evidence="8">The sequence shown here is derived from an EMBL/GenBank/DDBJ whole genome shotgun (WGS) entry which is preliminary data.</text>
</comment>
<keyword evidence="4" id="KW-0732">Signal</keyword>
<name>A0A7C3RW79_DICTH</name>
<dbReference type="GO" id="GO:0042597">
    <property type="term" value="C:periplasmic space"/>
    <property type="evidence" value="ECO:0007669"/>
    <property type="project" value="UniProtKB-SubCell"/>
</dbReference>
<dbReference type="Gene3D" id="3.40.190.10">
    <property type="entry name" value="Periplasmic binding protein-like II"/>
    <property type="match status" value="1"/>
</dbReference>
<dbReference type="InterPro" id="IPR050490">
    <property type="entry name" value="Bact_solute-bd_prot1"/>
</dbReference>
<dbReference type="EMBL" id="DTIN01000033">
    <property type="protein sequence ID" value="HFX14001.1"/>
    <property type="molecule type" value="Genomic_DNA"/>
</dbReference>
<dbReference type="AlphaFoldDB" id="A0A7C3RW79"/>
<comment type="similarity">
    <text evidence="2">Belongs to the bacterial solute-binding protein 1 family.</text>
</comment>